<dbReference type="CDD" id="cd00882">
    <property type="entry name" value="Ras_like_GTPase"/>
    <property type="match status" value="1"/>
</dbReference>
<evidence type="ECO:0000259" key="2">
    <source>
        <dbReference type="Pfam" id="PF04548"/>
    </source>
</evidence>
<dbReference type="Pfam" id="PF04548">
    <property type="entry name" value="AIG1"/>
    <property type="match status" value="1"/>
</dbReference>
<name>A0A7S2R894_9STRA</name>
<evidence type="ECO:0000313" key="3">
    <source>
        <dbReference type="EMBL" id="CAD9663486.1"/>
    </source>
</evidence>
<accession>A0A7S2R894</accession>
<gene>
    <name evidence="3" type="ORF">QSP1433_LOCUS678</name>
</gene>
<keyword evidence="1" id="KW-0547">Nucleotide-binding</keyword>
<dbReference type="GO" id="GO:0005525">
    <property type="term" value="F:GTP binding"/>
    <property type="evidence" value="ECO:0007669"/>
    <property type="project" value="InterPro"/>
</dbReference>
<reference evidence="3" key="1">
    <citation type="submission" date="2021-01" db="EMBL/GenBank/DDBJ databases">
        <authorList>
            <person name="Corre E."/>
            <person name="Pelletier E."/>
            <person name="Niang G."/>
            <person name="Scheremetjew M."/>
            <person name="Finn R."/>
            <person name="Kale V."/>
            <person name="Holt S."/>
            <person name="Cochrane G."/>
            <person name="Meng A."/>
            <person name="Brown T."/>
            <person name="Cohen L."/>
        </authorList>
    </citation>
    <scope>NUCLEOTIDE SEQUENCE</scope>
    <source>
        <strain evidence="3">NY070348D</strain>
    </source>
</reference>
<organism evidence="3">
    <name type="scientific">Mucochytrium quahogii</name>
    <dbReference type="NCBI Taxonomy" id="96639"/>
    <lineage>
        <taxon>Eukaryota</taxon>
        <taxon>Sar</taxon>
        <taxon>Stramenopiles</taxon>
        <taxon>Bigyra</taxon>
        <taxon>Labyrinthulomycetes</taxon>
        <taxon>Thraustochytrida</taxon>
        <taxon>Thraustochytriidae</taxon>
        <taxon>Mucochytrium</taxon>
    </lineage>
</organism>
<dbReference type="InterPro" id="IPR006703">
    <property type="entry name" value="G_AIG1"/>
</dbReference>
<sequence>MEPEEKVVEVRCGRRIFVCTSSVVCKDKGSRIYEMYAAAITDNPARRLITIRLDPPKVEYVGPIIRAIETESFDKLVNENDDIEDIISVARYLNVKSVLEYLEERKKENQEQAEEVADHNDIMLEDEEAIFIKLMQKINARKSDSGNLSTISTLLEINDSEINGRQHATGEGSGPLSMEAKLDLLDNKIKTLENQIEHAQNDENGQLSLRQRETLKVELQRLRYERDQAILVERHSDKELAYNLLVVGVTGTGKSSSLNTLLNKQACKVSGAQAQGTRGCNMQEGVISDKHFVSFIDTQGLGADTSVTDTELLSQIMMSTESVTRMKIINNILISFDTNTRATPATMANQLTLMELFGEIRQSCFLILTKWNTSAVQCEWNTPLRKWTRKWRRAQTVEEITEEPPSYQVMYEAYCEYILAAMNNDEDAGAFSKMGTFLAFFQARVLWMYNLDAVEIEDYEGGDLEPHIIYLYSFYRDKALQCLKQGSTQLAVEDLTFLKEDGDTLAKVAGRLIDSRDKKIEQLEKIGTDSNKRVAMGSVFTDMAKENCSKMGNAQYTVDHVTHMEQIADLAGFSTQQTAVGCNVM</sequence>
<proteinExistence type="predicted"/>
<dbReference type="Gene3D" id="3.40.50.300">
    <property type="entry name" value="P-loop containing nucleotide triphosphate hydrolases"/>
    <property type="match status" value="1"/>
</dbReference>
<protein>
    <recommendedName>
        <fullName evidence="2">AIG1-type G domain-containing protein</fullName>
    </recommendedName>
</protein>
<dbReference type="AlphaFoldDB" id="A0A7S2R894"/>
<evidence type="ECO:0000256" key="1">
    <source>
        <dbReference type="ARBA" id="ARBA00022741"/>
    </source>
</evidence>
<dbReference type="SUPFAM" id="SSF52540">
    <property type="entry name" value="P-loop containing nucleoside triphosphate hydrolases"/>
    <property type="match status" value="1"/>
</dbReference>
<dbReference type="EMBL" id="HBHK01001159">
    <property type="protein sequence ID" value="CAD9663486.1"/>
    <property type="molecule type" value="Transcribed_RNA"/>
</dbReference>
<feature type="domain" description="AIG1-type G" evidence="2">
    <location>
        <begin position="243"/>
        <end position="372"/>
    </location>
</feature>
<dbReference type="InterPro" id="IPR027417">
    <property type="entry name" value="P-loop_NTPase"/>
</dbReference>